<name>A0ABV8DDC5_9BURK</name>
<gene>
    <name evidence="2" type="ORF">ACFOW3_15470</name>
</gene>
<dbReference type="Proteomes" id="UP001595693">
    <property type="component" value="Unassembled WGS sequence"/>
</dbReference>
<accession>A0ABV8DDC5</accession>
<protein>
    <recommendedName>
        <fullName evidence="4">DUF4124 domain-containing protein</fullName>
    </recommendedName>
</protein>
<organism evidence="2 3">
    <name type="scientific">Acidovorax facilis</name>
    <dbReference type="NCBI Taxonomy" id="12917"/>
    <lineage>
        <taxon>Bacteria</taxon>
        <taxon>Pseudomonadati</taxon>
        <taxon>Pseudomonadota</taxon>
        <taxon>Betaproteobacteria</taxon>
        <taxon>Burkholderiales</taxon>
        <taxon>Comamonadaceae</taxon>
        <taxon>Acidovorax</taxon>
    </lineage>
</organism>
<dbReference type="RefSeq" id="WP_055396933.1">
    <property type="nucleotide sequence ID" value="NZ_JAMXAX010000253.1"/>
</dbReference>
<reference evidence="3" key="1">
    <citation type="journal article" date="2019" name="Int. J. Syst. Evol. Microbiol.">
        <title>The Global Catalogue of Microorganisms (GCM) 10K type strain sequencing project: providing services to taxonomists for standard genome sequencing and annotation.</title>
        <authorList>
            <consortium name="The Broad Institute Genomics Platform"/>
            <consortium name="The Broad Institute Genome Sequencing Center for Infectious Disease"/>
            <person name="Wu L."/>
            <person name="Ma J."/>
        </authorList>
    </citation>
    <scope>NUCLEOTIDE SEQUENCE [LARGE SCALE GENOMIC DNA]</scope>
    <source>
        <strain evidence="3">CCUG 2113</strain>
    </source>
</reference>
<feature type="signal peptide" evidence="1">
    <location>
        <begin position="1"/>
        <end position="19"/>
    </location>
</feature>
<keyword evidence="1" id="KW-0732">Signal</keyword>
<evidence type="ECO:0000256" key="1">
    <source>
        <dbReference type="SAM" id="SignalP"/>
    </source>
</evidence>
<proteinExistence type="predicted"/>
<sequence>MFKQIVFLSTVLFMAPSWAVNKCAGVDGKVVFQDAPCSDGAKNLTAQSESHSTVKPSAVMSPADVARSLEAQIDQPATQKKIQQNIETRQLLERAGAAARRAGSSTLCGGELQAQPSVGMSEDQFLNCTRFAQEWDHLQVNETETKFGVRKQYVYARHAPVKFVYIDHGKVTAISR</sequence>
<dbReference type="EMBL" id="JBHSAJ010000048">
    <property type="protein sequence ID" value="MFC3936010.1"/>
    <property type="molecule type" value="Genomic_DNA"/>
</dbReference>
<feature type="chain" id="PRO_5045613125" description="DUF4124 domain-containing protein" evidence="1">
    <location>
        <begin position="20"/>
        <end position="176"/>
    </location>
</feature>
<evidence type="ECO:0000313" key="2">
    <source>
        <dbReference type="EMBL" id="MFC3936010.1"/>
    </source>
</evidence>
<evidence type="ECO:0000313" key="3">
    <source>
        <dbReference type="Proteomes" id="UP001595693"/>
    </source>
</evidence>
<evidence type="ECO:0008006" key="4">
    <source>
        <dbReference type="Google" id="ProtNLM"/>
    </source>
</evidence>
<comment type="caution">
    <text evidence="2">The sequence shown here is derived from an EMBL/GenBank/DDBJ whole genome shotgun (WGS) entry which is preliminary data.</text>
</comment>
<keyword evidence="3" id="KW-1185">Reference proteome</keyword>